<dbReference type="InterPro" id="IPR001878">
    <property type="entry name" value="Znf_CCHC"/>
</dbReference>
<dbReference type="InterPro" id="IPR006564">
    <property type="entry name" value="Znf_PMZ"/>
</dbReference>
<dbReference type="InterPro" id="IPR007527">
    <property type="entry name" value="Znf_SWIM"/>
</dbReference>
<keyword evidence="15" id="KW-1185">Reference proteome</keyword>
<dbReference type="CDD" id="cd09272">
    <property type="entry name" value="RNase_HI_RT_Ty1"/>
    <property type="match status" value="1"/>
</dbReference>
<dbReference type="Pfam" id="PF25597">
    <property type="entry name" value="SH3_retrovirus"/>
    <property type="match status" value="1"/>
</dbReference>
<dbReference type="GO" id="GO:0004190">
    <property type="term" value="F:aspartic-type endopeptidase activity"/>
    <property type="evidence" value="ECO:0007669"/>
    <property type="project" value="UniProtKB-KW"/>
</dbReference>
<dbReference type="GO" id="GO:0015074">
    <property type="term" value="P:DNA integration"/>
    <property type="evidence" value="ECO:0007669"/>
    <property type="project" value="InterPro"/>
</dbReference>
<dbReference type="InterPro" id="IPR018289">
    <property type="entry name" value="MULE_transposase_dom"/>
</dbReference>
<feature type="region of interest" description="Disordered" evidence="10">
    <location>
        <begin position="829"/>
        <end position="853"/>
    </location>
</feature>
<feature type="region of interest" description="Disordered" evidence="10">
    <location>
        <begin position="1610"/>
        <end position="1632"/>
    </location>
</feature>
<evidence type="ECO:0000259" key="11">
    <source>
        <dbReference type="PROSITE" id="PS50158"/>
    </source>
</evidence>
<feature type="domain" description="Integrase catalytic" evidence="13">
    <location>
        <begin position="569"/>
        <end position="745"/>
    </location>
</feature>
<dbReference type="PROSITE" id="PS50966">
    <property type="entry name" value="ZF_SWIM"/>
    <property type="match status" value="1"/>
</dbReference>
<organism evidence="14 15">
    <name type="scientific">Lolium multiflorum</name>
    <name type="common">Italian ryegrass</name>
    <name type="synonym">Lolium perenne subsp. multiflorum</name>
    <dbReference type="NCBI Taxonomy" id="4521"/>
    <lineage>
        <taxon>Eukaryota</taxon>
        <taxon>Viridiplantae</taxon>
        <taxon>Streptophyta</taxon>
        <taxon>Embryophyta</taxon>
        <taxon>Tracheophyta</taxon>
        <taxon>Spermatophyta</taxon>
        <taxon>Magnoliopsida</taxon>
        <taxon>Liliopsida</taxon>
        <taxon>Poales</taxon>
        <taxon>Poaceae</taxon>
        <taxon>BOP clade</taxon>
        <taxon>Pooideae</taxon>
        <taxon>Poodae</taxon>
        <taxon>Poeae</taxon>
        <taxon>Poeae Chloroplast Group 2 (Poeae type)</taxon>
        <taxon>Loliodinae</taxon>
        <taxon>Loliinae</taxon>
        <taxon>Lolium</taxon>
    </lineage>
</organism>
<keyword evidence="9" id="KW-0175">Coiled coil</keyword>
<dbReference type="Pfam" id="PF22936">
    <property type="entry name" value="Pol_BBD"/>
    <property type="match status" value="1"/>
</dbReference>
<feature type="compositionally biased region" description="Pro residues" evidence="10">
    <location>
        <begin position="1429"/>
        <end position="1438"/>
    </location>
</feature>
<evidence type="ECO:0000259" key="12">
    <source>
        <dbReference type="PROSITE" id="PS50966"/>
    </source>
</evidence>
<evidence type="ECO:0000256" key="6">
    <source>
        <dbReference type="ARBA" id="ARBA00023125"/>
    </source>
</evidence>
<dbReference type="Pfam" id="PF04434">
    <property type="entry name" value="SWIM"/>
    <property type="match status" value="1"/>
</dbReference>
<keyword evidence="4 8" id="KW-0863">Zinc-finger</keyword>
<dbReference type="InterPro" id="IPR025724">
    <property type="entry name" value="GAG-pre-integrase_dom"/>
</dbReference>
<feature type="non-terminal residue" evidence="14">
    <location>
        <position position="2423"/>
    </location>
</feature>
<comment type="caution">
    <text evidence="14">The sequence shown here is derived from an EMBL/GenBank/DDBJ whole genome shotgun (WGS) entry which is preliminary data.</text>
</comment>
<evidence type="ECO:0000256" key="5">
    <source>
        <dbReference type="ARBA" id="ARBA00022833"/>
    </source>
</evidence>
<dbReference type="PANTHER" id="PTHR31973:SF188">
    <property type="entry name" value="POLYPROTEIN, PUTATIVE-RELATED"/>
    <property type="match status" value="1"/>
</dbReference>
<proteinExistence type="predicted"/>
<dbReference type="Pfam" id="PF07727">
    <property type="entry name" value="RVT_2"/>
    <property type="match status" value="1"/>
</dbReference>
<keyword evidence="3" id="KW-0064">Aspartyl protease</keyword>
<dbReference type="PROSITE" id="PS50994">
    <property type="entry name" value="INTEGRASE"/>
    <property type="match status" value="1"/>
</dbReference>
<feature type="region of interest" description="Disordered" evidence="10">
    <location>
        <begin position="308"/>
        <end position="332"/>
    </location>
</feature>
<dbReference type="Pfam" id="PF10551">
    <property type="entry name" value="MULE"/>
    <property type="match status" value="1"/>
</dbReference>
<evidence type="ECO:0000259" key="13">
    <source>
        <dbReference type="PROSITE" id="PS50994"/>
    </source>
</evidence>
<feature type="region of interest" description="Disordered" evidence="10">
    <location>
        <begin position="1425"/>
        <end position="1445"/>
    </location>
</feature>
<dbReference type="InterPro" id="IPR001584">
    <property type="entry name" value="Integrase_cat-core"/>
</dbReference>
<dbReference type="Pfam" id="PF00665">
    <property type="entry name" value="rve"/>
    <property type="match status" value="1"/>
</dbReference>
<dbReference type="SUPFAM" id="SSF53098">
    <property type="entry name" value="Ribonuclease H-like"/>
    <property type="match status" value="1"/>
</dbReference>
<keyword evidence="6" id="KW-0238">DNA-binding</keyword>
<evidence type="ECO:0008006" key="16">
    <source>
        <dbReference type="Google" id="ProtNLM"/>
    </source>
</evidence>
<keyword evidence="3" id="KW-0645">Protease</keyword>
<keyword evidence="3" id="KW-0378">Hydrolase</keyword>
<protein>
    <recommendedName>
        <fullName evidence="16">Gag-pol polyprotein</fullName>
    </recommendedName>
</protein>
<dbReference type="Gene3D" id="3.30.420.10">
    <property type="entry name" value="Ribonuclease H-like superfamily/Ribonuclease H"/>
    <property type="match status" value="1"/>
</dbReference>
<accession>A0AAD8TPS8</accession>
<dbReference type="InterPro" id="IPR012337">
    <property type="entry name" value="RNaseH-like_sf"/>
</dbReference>
<dbReference type="Pfam" id="PF00098">
    <property type="entry name" value="zf-CCHC"/>
    <property type="match status" value="1"/>
</dbReference>
<dbReference type="SMART" id="SM00575">
    <property type="entry name" value="ZnF_PMZ"/>
    <property type="match status" value="1"/>
</dbReference>
<feature type="domain" description="SWIM-type" evidence="12">
    <location>
        <begin position="2145"/>
        <end position="2177"/>
    </location>
</feature>
<feature type="domain" description="CCHC-type" evidence="11">
    <location>
        <begin position="340"/>
        <end position="355"/>
    </location>
</feature>
<evidence type="ECO:0000313" key="15">
    <source>
        <dbReference type="Proteomes" id="UP001231189"/>
    </source>
</evidence>
<dbReference type="EMBL" id="JAUUTY010000002">
    <property type="protein sequence ID" value="KAK1686346.1"/>
    <property type="molecule type" value="Genomic_DNA"/>
</dbReference>
<evidence type="ECO:0000256" key="3">
    <source>
        <dbReference type="ARBA" id="ARBA00022750"/>
    </source>
</evidence>
<feature type="domain" description="CCHC-type" evidence="11">
    <location>
        <begin position="2252"/>
        <end position="2269"/>
    </location>
</feature>
<dbReference type="Pfam" id="PF13976">
    <property type="entry name" value="gag_pre-integrs"/>
    <property type="match status" value="1"/>
</dbReference>
<keyword evidence="7" id="KW-0233">DNA recombination</keyword>
<dbReference type="PROSITE" id="PS50158">
    <property type="entry name" value="ZF_CCHC"/>
    <property type="match status" value="2"/>
</dbReference>
<dbReference type="GO" id="GO:0004803">
    <property type="term" value="F:transposase activity"/>
    <property type="evidence" value="ECO:0007669"/>
    <property type="project" value="InterPro"/>
</dbReference>
<keyword evidence="5" id="KW-0862">Zinc</keyword>
<evidence type="ECO:0000256" key="1">
    <source>
        <dbReference type="ARBA" id="ARBA00022578"/>
    </source>
</evidence>
<dbReference type="InterPro" id="IPR001207">
    <property type="entry name" value="Transposase_mutator"/>
</dbReference>
<dbReference type="GO" id="GO:0008270">
    <property type="term" value="F:zinc ion binding"/>
    <property type="evidence" value="ECO:0007669"/>
    <property type="project" value="UniProtKB-KW"/>
</dbReference>
<evidence type="ECO:0000256" key="8">
    <source>
        <dbReference type="PROSITE-ProRule" id="PRU00047"/>
    </source>
</evidence>
<dbReference type="Gene3D" id="4.10.60.10">
    <property type="entry name" value="Zinc finger, CCHC-type"/>
    <property type="match status" value="1"/>
</dbReference>
<name>A0AAD8TPS8_LOLMU</name>
<keyword evidence="2" id="KW-0479">Metal-binding</keyword>
<sequence length="2423" mass="273939">MRGIGEGAGHHKPPSWPHPIEAGHPLSQTLAAPSLLHLSRTLSEAPPEFSIATATTPSCCRIQGGATTSAARWNGEKDVVFINTERVTEYGDMASPINFNQFLEKEKLKSNGSNFTDWFRHVRIFLNGGNLQYVLDAPLGDPPAETETDEVKNVYATRKTRYSQVQCAILCSLEADLQKRFEHHDPHELVNELKTIFETHAAVECYEASKHFFSCMMEEGSSVSEHMLAMTGHAKKLSDLGIVIPNRLGINRVLQSLPPSYKNFVMNYNMQNMNKELPELFSMLKSAEIEIKKEHQVLMVNKTTSFKKQGKSKGKFKKGGKKAATPPVKPKTGPKPDAECYYCKEKGHWKRNCSKYLADLKSGLVKKKKEGISDIHVIDVYLTGSRTSTWVFDTGSVAHICNSKQELKNKRRLLKDEVTMRVGNGSKVDVIAVGTLPLHLPSGLVLNLNNCYFVPALSMNIISGSCLMQDGYSFKSENNGCSIFMNNIFYGRAPEKNGLFLLDLDSSDTHIHNIDAKRIKLNDNSTYMWHCRLGHIGVKRMKKLHTDGLLESLDFESLDRCEACLMGKMTKTPFSGIMERATDLLEIIHTDVCGPMSVASRGGYRYVLTFTDDLSRYGYIYFMKHKSETFEKFKEFQSEVENQRNKKIKFLRSDRGGEYLSYEFGMHLKKCGILSQLTPPGTPQRNGVSERRNRTLLDMVRSMMSLTDLPLSFWSYALETAAFTLNRAPSKSVETTPYELWFNKKPKLSFLKVWGCEAYVKKLQPDKLEPKAEKCVFIGYPKETIGYTFYHRSEGKIFVAKNGTFLEKEFLTKEYRKMFLCSLHRSTEEANDDDHETSNEIATEPRRSTRERATPDWYDPCLNVMIVDNNDEDPATYEEAMMSPDSNKWQEAMKSKMGSMYDNKVWTLVDLPDSRKAVENKWIFKRKTDADGNITVYKARLVAKGFRQIQGVDYDETFSPVAKLKSVRILLAIAAFFDYEIWQMDVKTAFLNGDIEEELYMVQPKGFVDPKNANKVCKLQRSIYGLKQASRSWNRRFDKVIKDFGFIQCHGEACIYKKVSGSSVAFLILYVDDILLIGNDIELLSSVKGYLNNSFSMKDLGEASYILGIKIYRDRSRRLIGLSQSTYLDKILKKFRMDESKKGFLPMLPGKVLSKTQGPATAEERERMSQIPYASAVGSIMYAMLCTRPDIAHAVSLTSRYQSDPGMEHWTAVKNILKYLKRTKDMFLCYGGDQELVVTSYTDASWNTDPDDSKSQSGYVFILNGAAVSWASSKQCTVAKSSTESEYIAASEASSEAVWMKRFIVELGVVPSALDPLVIYCDNMGAIANAQEPRSHKRLKHIKLRYHSIREYIEDGEVKICKVHTDLNVADPLTKALPRAKHDQHQNAMGVRADQKLSPPCETGGGHTQPLRRHAILPTYLMASSAAEPAPPPPPPPGSASTRSGSTPVLFVIPSGVPTLPVSRGEDWESEGSNAWIPSGMDPALAFRLVVRLDSSFTRDSKRCKNGFYFPAVVATTISLTDFKANIYDNYTWSSLDAVHFEYFNSSEGRFVPLISDDDLGILFALNASCRFGKIRIHVDRGQASSGAGASSGGRASCLSTAAASANSVRRGAPCRSTAAPSVPSASGSQIVRTVDVEDDADIEDQPPQDDEDELMFPELVDRCSKQAMEDQYMEDIAFGARFDDTDDEEKNENDDSLVLADYEGEDLPTIEWNRENPQLVEGTVFQTMMDCRNAITTYHILTKNNFEIKKNKEIHRCPPLGGEPELKTKLAKTRWLADIILDWLREDPSLGPTALVKKVVEKYKMEVPYMRMFYAKEMALDKINGPWNESFQLLYTFKAEVEMASPGSVVAIDKHTVPYKLKSGKVMHKECFRRAFVCFKACWKGFLDGCRPYLAVDASALHGRFKGQLVAATAVDGHNWMFPVAYGVLEVESQESWTWFLQNLRDLIGHPPGLVIHTDACKGLETAVEAVFPGVEHRECMRHLVQNFTKKFKGKVFTDNLWPASYTCSSRKHLFHLDVLYKQKPGVKEYLDEHHGRVWSRSQFNEICKVDYVTSNLAESFNSKVKSLKGLMLWQIFDKIRQMIMIKIDLRQRIASTNYVGHLMLPSLIKSLHARAKQLRMQCVRKGMEAEVTYTDSKNRQWRYPVSLVDRTCHCRGWQIRGIPCIHALFFMSVIGGEDGEVDQYVSEYFSVAKFRAAYAMNVPTLLGKDQWMKVDPGFKLYSPVLTRPAGRPRKNRIRASAEGGAPIRKRKCKRCGIPGHIARLCKNGVDPAFGMEDQAGAENAEENEAAIQLEIEAAVQHEVIEAANAEEIEAAVQHEEIEAANAEEIEAAVQHEEIEPMDREQREQMDVELLEPMDREQREQMDVEWLQPMSLEEREQYSRECLESSKAMIEANFEEYMAEEKAQALQKKKNKKEGKRK</sequence>
<dbReference type="InterPro" id="IPR057670">
    <property type="entry name" value="SH3_retrovirus"/>
</dbReference>
<dbReference type="SMART" id="SM00343">
    <property type="entry name" value="ZnF_C2HC"/>
    <property type="match status" value="2"/>
</dbReference>
<dbReference type="PROSITE" id="PS01007">
    <property type="entry name" value="TRANSPOSASE_MUTATOR"/>
    <property type="match status" value="1"/>
</dbReference>
<dbReference type="Proteomes" id="UP001231189">
    <property type="component" value="Unassembled WGS sequence"/>
</dbReference>
<dbReference type="InterPro" id="IPR036875">
    <property type="entry name" value="Znf_CCHC_sf"/>
</dbReference>
<feature type="region of interest" description="Disordered" evidence="10">
    <location>
        <begin position="1384"/>
        <end position="1409"/>
    </location>
</feature>
<evidence type="ECO:0000256" key="10">
    <source>
        <dbReference type="SAM" id="MobiDB-lite"/>
    </source>
</evidence>
<dbReference type="InterPro" id="IPR054722">
    <property type="entry name" value="PolX-like_BBD"/>
</dbReference>
<gene>
    <name evidence="14" type="ORF">QYE76_047194</name>
</gene>
<evidence type="ECO:0000256" key="2">
    <source>
        <dbReference type="ARBA" id="ARBA00022723"/>
    </source>
</evidence>
<dbReference type="InterPro" id="IPR043502">
    <property type="entry name" value="DNA/RNA_pol_sf"/>
</dbReference>
<feature type="region of interest" description="Disordered" evidence="10">
    <location>
        <begin position="1"/>
        <end position="24"/>
    </location>
</feature>
<evidence type="ECO:0000256" key="9">
    <source>
        <dbReference type="SAM" id="Coils"/>
    </source>
</evidence>
<evidence type="ECO:0000313" key="14">
    <source>
        <dbReference type="EMBL" id="KAK1686346.1"/>
    </source>
</evidence>
<evidence type="ECO:0000256" key="7">
    <source>
        <dbReference type="ARBA" id="ARBA00023172"/>
    </source>
</evidence>
<dbReference type="GO" id="GO:0003677">
    <property type="term" value="F:DNA binding"/>
    <property type="evidence" value="ECO:0007669"/>
    <property type="project" value="UniProtKB-KW"/>
</dbReference>
<feature type="compositionally biased region" description="Basic residues" evidence="10">
    <location>
        <begin position="308"/>
        <end position="321"/>
    </location>
</feature>
<feature type="coiled-coil region" evidence="9">
    <location>
        <begin position="2283"/>
        <end position="2331"/>
    </location>
</feature>
<dbReference type="SUPFAM" id="SSF56672">
    <property type="entry name" value="DNA/RNA polymerases"/>
    <property type="match status" value="1"/>
</dbReference>
<dbReference type="InterPro" id="IPR013103">
    <property type="entry name" value="RVT_2"/>
</dbReference>
<feature type="compositionally biased region" description="Basic and acidic residues" evidence="10">
    <location>
        <begin position="843"/>
        <end position="853"/>
    </location>
</feature>
<evidence type="ECO:0000256" key="4">
    <source>
        <dbReference type="ARBA" id="ARBA00022771"/>
    </source>
</evidence>
<keyword evidence="1" id="KW-0815">Transposition</keyword>
<dbReference type="InterPro" id="IPR036397">
    <property type="entry name" value="RNaseH_sf"/>
</dbReference>
<dbReference type="PANTHER" id="PTHR31973">
    <property type="entry name" value="POLYPROTEIN, PUTATIVE-RELATED"/>
    <property type="match status" value="1"/>
</dbReference>
<dbReference type="Pfam" id="PF14223">
    <property type="entry name" value="Retrotran_gag_2"/>
    <property type="match status" value="1"/>
</dbReference>
<reference evidence="14" key="1">
    <citation type="submission" date="2023-07" db="EMBL/GenBank/DDBJ databases">
        <title>A chromosome-level genome assembly of Lolium multiflorum.</title>
        <authorList>
            <person name="Chen Y."/>
            <person name="Copetti D."/>
            <person name="Kolliker R."/>
            <person name="Studer B."/>
        </authorList>
    </citation>
    <scope>NUCLEOTIDE SEQUENCE</scope>
    <source>
        <strain evidence="14">02402/16</strain>
        <tissue evidence="14">Leaf</tissue>
    </source>
</reference>
<dbReference type="SUPFAM" id="SSF57756">
    <property type="entry name" value="Retrovirus zinc finger-like domains"/>
    <property type="match status" value="1"/>
</dbReference>
<dbReference type="GO" id="GO:0006313">
    <property type="term" value="P:DNA transposition"/>
    <property type="evidence" value="ECO:0007669"/>
    <property type="project" value="InterPro"/>
</dbReference>